<comment type="caution">
    <text evidence="4">The sequence shown here is derived from an EMBL/GenBank/DDBJ whole genome shotgun (WGS) entry which is preliminary data.</text>
</comment>
<dbReference type="EC" id="2.5.1.3" evidence="4"/>
<evidence type="ECO:0000256" key="2">
    <source>
        <dbReference type="ARBA" id="ARBA00022977"/>
    </source>
</evidence>
<dbReference type="GO" id="GO:0005737">
    <property type="term" value="C:cytoplasm"/>
    <property type="evidence" value="ECO:0007669"/>
    <property type="project" value="TreeGrafter"/>
</dbReference>
<reference evidence="4" key="1">
    <citation type="submission" date="2019-03" db="EMBL/GenBank/DDBJ databases">
        <title>Single cell metagenomics reveals metabolic interactions within the superorganism composed of flagellate Streblomastix strix and complex community of Bacteroidetes bacteria on its surface.</title>
        <authorList>
            <person name="Treitli S.C."/>
            <person name="Kolisko M."/>
            <person name="Husnik F."/>
            <person name="Keeling P."/>
            <person name="Hampl V."/>
        </authorList>
    </citation>
    <scope>NUCLEOTIDE SEQUENCE</scope>
    <source>
        <strain evidence="4">STM</strain>
    </source>
</reference>
<keyword evidence="4" id="KW-0808">Transferase</keyword>
<feature type="domain" description="Thiamine phosphate synthase/TenI" evidence="3">
    <location>
        <begin position="23"/>
        <end position="170"/>
    </location>
</feature>
<dbReference type="InterPro" id="IPR036206">
    <property type="entry name" value="ThiamineP_synth_sf"/>
</dbReference>
<dbReference type="PANTHER" id="PTHR20857:SF15">
    <property type="entry name" value="THIAMINE-PHOSPHATE SYNTHASE"/>
    <property type="match status" value="1"/>
</dbReference>
<dbReference type="SUPFAM" id="SSF51391">
    <property type="entry name" value="Thiamin phosphate synthase"/>
    <property type="match status" value="1"/>
</dbReference>
<name>A0A5J4SGR8_9ZZZZ</name>
<dbReference type="AlphaFoldDB" id="A0A5J4SGR8"/>
<evidence type="ECO:0000313" key="4">
    <source>
        <dbReference type="EMBL" id="KAA6345098.1"/>
    </source>
</evidence>
<organism evidence="4">
    <name type="scientific">termite gut metagenome</name>
    <dbReference type="NCBI Taxonomy" id="433724"/>
    <lineage>
        <taxon>unclassified sequences</taxon>
        <taxon>metagenomes</taxon>
        <taxon>organismal metagenomes</taxon>
    </lineage>
</organism>
<dbReference type="InterPro" id="IPR013785">
    <property type="entry name" value="Aldolase_TIM"/>
</dbReference>
<evidence type="ECO:0000259" key="3">
    <source>
        <dbReference type="Pfam" id="PF02581"/>
    </source>
</evidence>
<proteinExistence type="predicted"/>
<sequence length="202" mass="23551">MKLILETLPTFFVEEDKILTILFEEGLDVLHLRKPETPCIYSERLLTLIPDKYHKHIVIHDHFYLKDDFLLMGIHINEHNPHKPYNYSGHISCSCYSIEELKNKRNSYNYVLLTSVYDTNSQEISSLVYTPEELRIASREKIINNKVMAMGGINVDNIPEVIDFGFGGAVITDDLWSKFDIHHDKDYNILIEHFKQLKKIAG</sequence>
<protein>
    <submittedName>
        <fullName evidence="4">Thiamine-phosphate synthase</fullName>
        <ecNumber evidence="4">2.5.1.3</ecNumber>
    </submittedName>
</protein>
<dbReference type="Gene3D" id="3.20.20.70">
    <property type="entry name" value="Aldolase class I"/>
    <property type="match status" value="1"/>
</dbReference>
<dbReference type="EMBL" id="SNRY01000185">
    <property type="protein sequence ID" value="KAA6345098.1"/>
    <property type="molecule type" value="Genomic_DNA"/>
</dbReference>
<dbReference type="CDD" id="cd00564">
    <property type="entry name" value="TMP_TenI"/>
    <property type="match status" value="1"/>
</dbReference>
<comment type="pathway">
    <text evidence="1">Cofactor biosynthesis; thiamine diphosphate biosynthesis.</text>
</comment>
<dbReference type="InterPro" id="IPR022998">
    <property type="entry name" value="ThiamineP_synth_TenI"/>
</dbReference>
<accession>A0A5J4SGR8</accession>
<dbReference type="PANTHER" id="PTHR20857">
    <property type="entry name" value="THIAMINE-PHOSPHATE PYROPHOSPHORYLASE"/>
    <property type="match status" value="1"/>
</dbReference>
<evidence type="ECO:0000256" key="1">
    <source>
        <dbReference type="ARBA" id="ARBA00004948"/>
    </source>
</evidence>
<dbReference type="GO" id="GO:0004789">
    <property type="term" value="F:thiamine-phosphate diphosphorylase activity"/>
    <property type="evidence" value="ECO:0007669"/>
    <property type="project" value="UniProtKB-EC"/>
</dbReference>
<gene>
    <name evidence="4" type="ORF">EZS27_007290</name>
</gene>
<keyword evidence="2" id="KW-0784">Thiamine biosynthesis</keyword>
<dbReference type="Pfam" id="PF02581">
    <property type="entry name" value="TMP-TENI"/>
    <property type="match status" value="1"/>
</dbReference>
<dbReference type="GO" id="GO:0009228">
    <property type="term" value="P:thiamine biosynthetic process"/>
    <property type="evidence" value="ECO:0007669"/>
    <property type="project" value="UniProtKB-KW"/>
</dbReference>